<name>A0ABS7GXC6_9HYPH</name>
<dbReference type="RefSeq" id="WP_220335901.1">
    <property type="nucleotide sequence ID" value="NZ_JAEUAK010000007.1"/>
</dbReference>
<evidence type="ECO:0000313" key="2">
    <source>
        <dbReference type="Proteomes" id="UP000717752"/>
    </source>
</evidence>
<proteinExistence type="predicted"/>
<reference evidence="1 2" key="1">
    <citation type="journal article" date="2021" name="MBio">
        <title>Poor Competitiveness of Bradyrhizobium in Pigeon Pea Root Colonization in Indian Soils.</title>
        <authorList>
            <person name="Chalasani D."/>
            <person name="Basu A."/>
            <person name="Pullabhotla S.V.S.R.N."/>
            <person name="Jorrin B."/>
            <person name="Neal A.L."/>
            <person name="Poole P.S."/>
            <person name="Podile A.R."/>
            <person name="Tkacz A."/>
        </authorList>
    </citation>
    <scope>NUCLEOTIDE SEQUENCE [LARGE SCALE GENOMIC DNA]</scope>
    <source>
        <strain evidence="1 2">HU56</strain>
    </source>
</reference>
<comment type="caution">
    <text evidence="1">The sequence shown here is derived from an EMBL/GenBank/DDBJ whole genome shotgun (WGS) entry which is preliminary data.</text>
</comment>
<gene>
    <name evidence="1" type="ORF">JNB85_19230</name>
</gene>
<keyword evidence="2" id="KW-1185">Reference proteome</keyword>
<dbReference type="InterPro" id="IPR011223">
    <property type="entry name" value="UCP028770"/>
</dbReference>
<protein>
    <submittedName>
        <fullName evidence="1">DUF3302 domain-containing protein</fullName>
    </submittedName>
</protein>
<dbReference type="Proteomes" id="UP000717752">
    <property type="component" value="Unassembled WGS sequence"/>
</dbReference>
<sequence>MVSTAAVIINLGDVAWNEATRQNHPRKQAVPVDGWVTLSLDFASWPLVLIWVHVDALQEEKD</sequence>
<evidence type="ECO:0000313" key="1">
    <source>
        <dbReference type="EMBL" id="MBW9054540.1"/>
    </source>
</evidence>
<accession>A0ABS7GXC6</accession>
<dbReference type="Pfam" id="PF11742">
    <property type="entry name" value="DUF3302"/>
    <property type="match status" value="1"/>
</dbReference>
<dbReference type="EMBL" id="JAEUAK010000007">
    <property type="protein sequence ID" value="MBW9054540.1"/>
    <property type="molecule type" value="Genomic_DNA"/>
</dbReference>
<organism evidence="1 2">
    <name type="scientific">Rhizobium mesosinicum</name>
    <dbReference type="NCBI Taxonomy" id="335017"/>
    <lineage>
        <taxon>Bacteria</taxon>
        <taxon>Pseudomonadati</taxon>
        <taxon>Pseudomonadota</taxon>
        <taxon>Alphaproteobacteria</taxon>
        <taxon>Hyphomicrobiales</taxon>
        <taxon>Rhizobiaceae</taxon>
        <taxon>Rhizobium/Agrobacterium group</taxon>
        <taxon>Rhizobium</taxon>
    </lineage>
</organism>